<dbReference type="SUPFAM" id="SSF56349">
    <property type="entry name" value="DNA breaking-rejoining enzymes"/>
    <property type="match status" value="1"/>
</dbReference>
<evidence type="ECO:0008006" key="4">
    <source>
        <dbReference type="Google" id="ProtNLM"/>
    </source>
</evidence>
<evidence type="ECO:0000313" key="3">
    <source>
        <dbReference type="Proteomes" id="UP001499843"/>
    </source>
</evidence>
<proteinExistence type="predicted"/>
<evidence type="ECO:0000256" key="1">
    <source>
        <dbReference type="SAM" id="MobiDB-lite"/>
    </source>
</evidence>
<comment type="caution">
    <text evidence="2">The sequence shown here is derived from an EMBL/GenBank/DDBJ whole genome shotgun (WGS) entry which is preliminary data.</text>
</comment>
<keyword evidence="3" id="KW-1185">Reference proteome</keyword>
<accession>A0ABN3CZ61</accession>
<feature type="region of interest" description="Disordered" evidence="1">
    <location>
        <begin position="471"/>
        <end position="491"/>
    </location>
</feature>
<reference evidence="2 3" key="1">
    <citation type="journal article" date="2019" name="Int. J. Syst. Evol. Microbiol.">
        <title>The Global Catalogue of Microorganisms (GCM) 10K type strain sequencing project: providing services to taxonomists for standard genome sequencing and annotation.</title>
        <authorList>
            <consortium name="The Broad Institute Genomics Platform"/>
            <consortium name="The Broad Institute Genome Sequencing Center for Infectious Disease"/>
            <person name="Wu L."/>
            <person name="Ma J."/>
        </authorList>
    </citation>
    <scope>NUCLEOTIDE SEQUENCE [LARGE SCALE GENOMIC DNA]</scope>
    <source>
        <strain evidence="2 3">JCM 16114</strain>
    </source>
</reference>
<dbReference type="RefSeq" id="WP_344493022.1">
    <property type="nucleotide sequence ID" value="NZ_BAAAQX010000044.1"/>
</dbReference>
<protein>
    <recommendedName>
        <fullName evidence="4">Recombinase XerD</fullName>
    </recommendedName>
</protein>
<organism evidence="2 3">
    <name type="scientific">Nonomuraea monospora</name>
    <dbReference type="NCBI Taxonomy" id="568818"/>
    <lineage>
        <taxon>Bacteria</taxon>
        <taxon>Bacillati</taxon>
        <taxon>Actinomycetota</taxon>
        <taxon>Actinomycetes</taxon>
        <taxon>Streptosporangiales</taxon>
        <taxon>Streptosporangiaceae</taxon>
        <taxon>Nonomuraea</taxon>
    </lineage>
</organism>
<dbReference type="InterPro" id="IPR011010">
    <property type="entry name" value="DNA_brk_join_enz"/>
</dbReference>
<name>A0ABN3CZ61_9ACTN</name>
<gene>
    <name evidence="2" type="ORF">GCM10009850_102900</name>
</gene>
<evidence type="ECO:0000313" key="2">
    <source>
        <dbReference type="EMBL" id="GAA2214824.1"/>
    </source>
</evidence>
<dbReference type="EMBL" id="BAAAQX010000044">
    <property type="protein sequence ID" value="GAA2214824.1"/>
    <property type="molecule type" value="Genomic_DNA"/>
</dbReference>
<sequence length="491" mass="54856">MRPLAAEQYERWHLRDCARCGRHAKKAANWCDGPICRACLDRATRTRGRCPGCGTDRLLPGRSPDGSPICRDCAGITRSFFCDRCGFEGRLHGGRLCERCTLADKVTATLDDGTGRINPTLVPLAEALIAMPDPWKGWMWLRTAHVQDLLTGLARSRIPLTHQALHQLPGWRTVAYLRDLLMACGVLPTVDKQLLHTETWLTHRLAELDGHAHEPLLRRFATWHLLPTLRARAARQPLPASARRFAGEQFTYAQAFLAWLDEHDLDLRQCGQADLDCWHATHPKSHRAALKAFLTWAIANRHMRRLDLPVPPRGSSAPLSQRRRLELIRRAATDDQIPLRVRVTACLVLLYAQPITRIMRLTLDDISITDTEVQLRLGDPPSPVPEPFATLLLQLAEARSNMNTAANPDARWLFPGQSAREPLNAATIREQLRLLGFPSGAAREAALRQLVLQAPAPVVAKMLGYTPQATTRHAADAGSPWSRYTAGDHTK</sequence>
<dbReference type="Proteomes" id="UP001499843">
    <property type="component" value="Unassembled WGS sequence"/>
</dbReference>